<dbReference type="VEuPathDB" id="FungiDB:SI65_09057"/>
<organism evidence="1 2">
    <name type="scientific">Aspergillus cristatus</name>
    <name type="common">Chinese Fuzhuan brick tea-fermentation fungus</name>
    <name type="synonym">Eurotium cristatum</name>
    <dbReference type="NCBI Taxonomy" id="573508"/>
    <lineage>
        <taxon>Eukaryota</taxon>
        <taxon>Fungi</taxon>
        <taxon>Dikarya</taxon>
        <taxon>Ascomycota</taxon>
        <taxon>Pezizomycotina</taxon>
        <taxon>Eurotiomycetes</taxon>
        <taxon>Eurotiomycetidae</taxon>
        <taxon>Eurotiales</taxon>
        <taxon>Aspergillaceae</taxon>
        <taxon>Aspergillus</taxon>
        <taxon>Aspergillus subgen. Aspergillus</taxon>
    </lineage>
</organism>
<gene>
    <name evidence="1" type="ORF">SI65_09057</name>
</gene>
<comment type="caution">
    <text evidence="1">The sequence shown here is derived from an EMBL/GenBank/DDBJ whole genome shotgun (WGS) entry which is preliminary data.</text>
</comment>
<accession>A0A1E3B3F5</accession>
<dbReference type="STRING" id="573508.A0A1E3B3F5"/>
<evidence type="ECO:0000313" key="1">
    <source>
        <dbReference type="EMBL" id="ODM15454.1"/>
    </source>
</evidence>
<evidence type="ECO:0000313" key="2">
    <source>
        <dbReference type="Proteomes" id="UP000094569"/>
    </source>
</evidence>
<sequence>MLEQLGDRRREIDQEKADESNYMSFNNIPPTKFAAIDKYRERNRVKLRFTYFPAIETLIVKIPTAKCEAAHRNFEGLLSIPAKELGVEVGEFCSMGATTYTYRYRSRAQDRSLKEGDSTYKNRRLRRNDEGLPSLVVEAGNSEKSLDHLKAAAKWWIETSRARSASSCY</sequence>
<dbReference type="Proteomes" id="UP000094569">
    <property type="component" value="Unassembled WGS sequence"/>
</dbReference>
<protein>
    <submittedName>
        <fullName evidence="1">Uncharacterized protein</fullName>
    </submittedName>
</protein>
<dbReference type="AlphaFoldDB" id="A0A1E3B3F5"/>
<dbReference type="OrthoDB" id="76567at2759"/>
<reference evidence="1 2" key="1">
    <citation type="journal article" date="2016" name="BMC Genomics">
        <title>Comparative genomic and transcriptomic analyses of the Fuzhuan brick tea-fermentation fungus Aspergillus cristatus.</title>
        <authorList>
            <person name="Ge Y."/>
            <person name="Wang Y."/>
            <person name="Liu Y."/>
            <person name="Tan Y."/>
            <person name="Ren X."/>
            <person name="Zhang X."/>
            <person name="Hyde K.D."/>
            <person name="Liu Y."/>
            <person name="Liu Z."/>
        </authorList>
    </citation>
    <scope>NUCLEOTIDE SEQUENCE [LARGE SCALE GENOMIC DNA]</scope>
    <source>
        <strain evidence="1 2">GZAAS20.1005</strain>
    </source>
</reference>
<proteinExistence type="predicted"/>
<dbReference type="EMBL" id="JXNT01000016">
    <property type="protein sequence ID" value="ODM15454.1"/>
    <property type="molecule type" value="Genomic_DNA"/>
</dbReference>
<name>A0A1E3B3F5_ASPCR</name>
<keyword evidence="2" id="KW-1185">Reference proteome</keyword>